<proteinExistence type="predicted"/>
<evidence type="ECO:0000313" key="1">
    <source>
        <dbReference type="EMBL" id="AWN39409.1"/>
    </source>
</evidence>
<dbReference type="KEGG" id="mets:DK389_01160"/>
<name>A0A2U8W028_9HYPH</name>
<organism evidence="1 2">
    <name type="scientific">Methylobacterium durans</name>
    <dbReference type="NCBI Taxonomy" id="2202825"/>
    <lineage>
        <taxon>Bacteria</taxon>
        <taxon>Pseudomonadati</taxon>
        <taxon>Pseudomonadota</taxon>
        <taxon>Alphaproteobacteria</taxon>
        <taxon>Hyphomicrobiales</taxon>
        <taxon>Methylobacteriaceae</taxon>
        <taxon>Methylobacterium</taxon>
    </lineage>
</organism>
<gene>
    <name evidence="1" type="ORF">DK389_01160</name>
</gene>
<reference evidence="2" key="1">
    <citation type="submission" date="2018-05" db="EMBL/GenBank/DDBJ databases">
        <title>Complete Genome Sequence of Methylobacterium sp. 17SD2-17.</title>
        <authorList>
            <person name="Srinivasan S."/>
        </authorList>
    </citation>
    <scope>NUCLEOTIDE SEQUENCE [LARGE SCALE GENOMIC DNA]</scope>
    <source>
        <strain evidence="2">17SD2-17</strain>
    </source>
</reference>
<accession>A0A2U8W028</accession>
<dbReference type="RefSeq" id="WP_109886960.1">
    <property type="nucleotide sequence ID" value="NZ_CP029550.1"/>
</dbReference>
<dbReference type="Proteomes" id="UP000245926">
    <property type="component" value="Chromosome"/>
</dbReference>
<protein>
    <submittedName>
        <fullName evidence="1">Uncharacterized protein</fullName>
    </submittedName>
</protein>
<evidence type="ECO:0000313" key="2">
    <source>
        <dbReference type="Proteomes" id="UP000245926"/>
    </source>
</evidence>
<dbReference type="EMBL" id="CP029550">
    <property type="protein sequence ID" value="AWN39409.1"/>
    <property type="molecule type" value="Genomic_DNA"/>
</dbReference>
<dbReference type="AlphaFoldDB" id="A0A2U8W028"/>
<sequence>MEHAILQDFEGRHTIARLNIRDLGANGIDHVPRLPDARADIPPRVDRGAISDGLIPDWIREADGFTHGTHRWQNRAFLVPRMRPEELVFHIVRMERGPVSSGVYAFYPASFLESLLAHCDGVFAEACASAHPTPGDRIS</sequence>
<keyword evidence="2" id="KW-1185">Reference proteome</keyword>
<dbReference type="OrthoDB" id="8453922at2"/>